<keyword evidence="3" id="KW-0175">Coiled coil</keyword>
<dbReference type="EMBL" id="CAJJDM010000002">
    <property type="protein sequence ID" value="CAD8043852.1"/>
    <property type="molecule type" value="Genomic_DNA"/>
</dbReference>
<name>A0A8S1JN29_PARPR</name>
<dbReference type="PANTHER" id="PTHR23075">
    <property type="entry name" value="PUTATIVE ATP-ASE"/>
    <property type="match status" value="1"/>
</dbReference>
<evidence type="ECO:0000256" key="2">
    <source>
        <dbReference type="ARBA" id="ARBA00022840"/>
    </source>
</evidence>
<reference evidence="5" key="1">
    <citation type="submission" date="2021-01" db="EMBL/GenBank/DDBJ databases">
        <authorList>
            <consortium name="Genoscope - CEA"/>
            <person name="William W."/>
        </authorList>
    </citation>
    <scope>NUCLEOTIDE SEQUENCE</scope>
</reference>
<dbReference type="Pfam" id="PF00004">
    <property type="entry name" value="AAA"/>
    <property type="match status" value="1"/>
</dbReference>
<protein>
    <recommendedName>
        <fullName evidence="4">AAA+ ATPase domain-containing protein</fullName>
    </recommendedName>
</protein>
<dbReference type="GO" id="GO:0005524">
    <property type="term" value="F:ATP binding"/>
    <property type="evidence" value="ECO:0007669"/>
    <property type="project" value="UniProtKB-KW"/>
</dbReference>
<dbReference type="GO" id="GO:0016887">
    <property type="term" value="F:ATP hydrolysis activity"/>
    <property type="evidence" value="ECO:0007669"/>
    <property type="project" value="InterPro"/>
</dbReference>
<evidence type="ECO:0000313" key="5">
    <source>
        <dbReference type="EMBL" id="CAD8043852.1"/>
    </source>
</evidence>
<dbReference type="AlphaFoldDB" id="A0A8S1JN29"/>
<sequence length="526" mass="60712">MKNQGVFDPTALERAAIALRELNQSPHAAKALEAMIKTEEAKKADKQALQKQHEISKVKVEGEERRRNMDHQKQVNQQIADYNDKLERERTKDKLKEKELTAQRMREEAEESIRRQENMRRETLTLQMKKQFELEEKKITLQAKLNAENYRKNFDLIIQEQEKKSQIEKQAKIELHNLYFAKFQEGFKYLQQNPQGLFTIAKVMLFVSGAFFFSKYSLGLGFKRLEAMLTKPTLVRETSRRSLKWMMPSSKRIFDKIILNPELELTLKLITSGFIAKQSQSAPLRNLLFHGQPGTGKTLFAKLLAYNSGLHFAIISGGDIEKLGEQAVPEIDKLFSWCQSTPKGTLIFIDEAEAIFYKRSSSKQTSAALSTFLAQTSAASKKYSLILATNLPNKLDEAILDRIDQIVKFDYLNEEQRVKLLKKGFEDTFQKSNMLSLILNPAKAFSKRFKVNFNLSEDEIQSLAKQMEDFSPRQIDKFIISLYDAALGQCIIDRQNQYCVDIGFANNILQRSLYENSLRQQWSAQI</sequence>
<dbReference type="PANTHER" id="PTHR23075:SF12">
    <property type="entry name" value="AAA+ ATPASE DOMAIN-CONTAINING PROTEIN"/>
    <property type="match status" value="1"/>
</dbReference>
<evidence type="ECO:0000313" key="6">
    <source>
        <dbReference type="Proteomes" id="UP000688137"/>
    </source>
</evidence>
<accession>A0A8S1JN29</accession>
<dbReference type="OMA" id="HKSITGG"/>
<dbReference type="GO" id="GO:0005739">
    <property type="term" value="C:mitochondrion"/>
    <property type="evidence" value="ECO:0007669"/>
    <property type="project" value="TreeGrafter"/>
</dbReference>
<comment type="caution">
    <text evidence="5">The sequence shown here is derived from an EMBL/GenBank/DDBJ whole genome shotgun (WGS) entry which is preliminary data.</text>
</comment>
<evidence type="ECO:0000256" key="1">
    <source>
        <dbReference type="ARBA" id="ARBA00022741"/>
    </source>
</evidence>
<evidence type="ECO:0000256" key="3">
    <source>
        <dbReference type="SAM" id="Coils"/>
    </source>
</evidence>
<gene>
    <name evidence="5" type="ORF">PPRIM_AZ9-3.1.T0050507</name>
</gene>
<proteinExistence type="predicted"/>
<dbReference type="GO" id="GO:0008270">
    <property type="term" value="F:zinc ion binding"/>
    <property type="evidence" value="ECO:0007669"/>
    <property type="project" value="TreeGrafter"/>
</dbReference>
<keyword evidence="2" id="KW-0067">ATP-binding</keyword>
<keyword evidence="6" id="KW-1185">Reference proteome</keyword>
<dbReference type="InterPro" id="IPR021911">
    <property type="entry name" value="ATAD3_N"/>
</dbReference>
<feature type="domain" description="AAA+ ATPase" evidence="4">
    <location>
        <begin position="283"/>
        <end position="413"/>
    </location>
</feature>
<organism evidence="5 6">
    <name type="scientific">Paramecium primaurelia</name>
    <dbReference type="NCBI Taxonomy" id="5886"/>
    <lineage>
        <taxon>Eukaryota</taxon>
        <taxon>Sar</taxon>
        <taxon>Alveolata</taxon>
        <taxon>Ciliophora</taxon>
        <taxon>Intramacronucleata</taxon>
        <taxon>Oligohymenophorea</taxon>
        <taxon>Peniculida</taxon>
        <taxon>Parameciidae</taxon>
        <taxon>Paramecium</taxon>
    </lineage>
</organism>
<feature type="coiled-coil region" evidence="3">
    <location>
        <begin position="29"/>
        <end position="126"/>
    </location>
</feature>
<keyword evidence="1" id="KW-0547">Nucleotide-binding</keyword>
<evidence type="ECO:0000259" key="4">
    <source>
        <dbReference type="SMART" id="SM00382"/>
    </source>
</evidence>
<dbReference type="Proteomes" id="UP000688137">
    <property type="component" value="Unassembled WGS sequence"/>
</dbReference>
<dbReference type="InterPro" id="IPR003959">
    <property type="entry name" value="ATPase_AAA_core"/>
</dbReference>
<dbReference type="GO" id="GO:0007005">
    <property type="term" value="P:mitochondrion organization"/>
    <property type="evidence" value="ECO:0007669"/>
    <property type="project" value="TreeGrafter"/>
</dbReference>
<dbReference type="Pfam" id="PF12037">
    <property type="entry name" value="ATAD3_N"/>
    <property type="match status" value="1"/>
</dbReference>
<dbReference type="SMART" id="SM00382">
    <property type="entry name" value="AAA"/>
    <property type="match status" value="1"/>
</dbReference>
<dbReference type="InterPro" id="IPR003593">
    <property type="entry name" value="AAA+_ATPase"/>
</dbReference>